<keyword evidence="1" id="KW-0472">Membrane</keyword>
<evidence type="ECO:0000313" key="3">
    <source>
        <dbReference type="EMBL" id="USE78938.1"/>
    </source>
</evidence>
<evidence type="ECO:0000256" key="1">
    <source>
        <dbReference type="SAM" id="Phobius"/>
    </source>
</evidence>
<sequence length="127" mass="13404">MALISCSECGNQVSDKAAACPKCGNPISAPAVEAPTKSMSPPAAKEGMGIFSKVGIGVGIAFVAFILFGFLAEAQPGAKEKASARDAISECRRQQDDPLKPIEARRFIKETCEGMVSQFIQRYGHAP</sequence>
<keyword evidence="1" id="KW-1133">Transmembrane helix</keyword>
<dbReference type="RefSeq" id="WP_252252674.1">
    <property type="nucleotide sequence ID" value="NZ_CP098736.1"/>
</dbReference>
<organism evidence="3 4">
    <name type="scientific">Cupriavidus gilardii</name>
    <dbReference type="NCBI Taxonomy" id="82541"/>
    <lineage>
        <taxon>Bacteria</taxon>
        <taxon>Pseudomonadati</taxon>
        <taxon>Pseudomonadota</taxon>
        <taxon>Betaproteobacteria</taxon>
        <taxon>Burkholderiales</taxon>
        <taxon>Burkholderiaceae</taxon>
        <taxon>Cupriavidus</taxon>
    </lineage>
</organism>
<dbReference type="Pfam" id="PF13240">
    <property type="entry name" value="Zn_Ribbon_1"/>
    <property type="match status" value="1"/>
</dbReference>
<proteinExistence type="predicted"/>
<evidence type="ECO:0000259" key="2">
    <source>
        <dbReference type="Pfam" id="PF13240"/>
    </source>
</evidence>
<name>A0ABY4VUA6_9BURK</name>
<reference evidence="3" key="1">
    <citation type="submission" date="2022-06" db="EMBL/GenBank/DDBJ databases">
        <title>Complete genome sequence and characterization of Cupriavidus gilardii QJ1 isolated from contaminating cells.</title>
        <authorList>
            <person name="Qi J."/>
        </authorList>
    </citation>
    <scope>NUCLEOTIDE SEQUENCE</scope>
    <source>
        <strain evidence="3">QJ1</strain>
    </source>
</reference>
<protein>
    <submittedName>
        <fullName evidence="3">Zinc ribbon domain-containing protein</fullName>
    </submittedName>
</protein>
<dbReference type="Proteomes" id="UP001056648">
    <property type="component" value="Chromosome 2"/>
</dbReference>
<feature type="domain" description="Zinc-ribbon" evidence="2">
    <location>
        <begin position="6"/>
        <end position="27"/>
    </location>
</feature>
<feature type="transmembrane region" description="Helical" evidence="1">
    <location>
        <begin position="50"/>
        <end position="71"/>
    </location>
</feature>
<dbReference type="EMBL" id="CP098736">
    <property type="protein sequence ID" value="USE78938.1"/>
    <property type="molecule type" value="Genomic_DNA"/>
</dbReference>
<dbReference type="InterPro" id="IPR026870">
    <property type="entry name" value="Zinc_ribbon_dom"/>
</dbReference>
<gene>
    <name evidence="3" type="ORF">NDR89_20085</name>
</gene>
<keyword evidence="1" id="KW-0812">Transmembrane</keyword>
<keyword evidence="4" id="KW-1185">Reference proteome</keyword>
<evidence type="ECO:0000313" key="4">
    <source>
        <dbReference type="Proteomes" id="UP001056648"/>
    </source>
</evidence>
<accession>A0ABY4VUA6</accession>